<dbReference type="AlphaFoldDB" id="A0A8T0F0Y7"/>
<dbReference type="Proteomes" id="UP000807504">
    <property type="component" value="Unassembled WGS sequence"/>
</dbReference>
<proteinExistence type="predicted"/>
<gene>
    <name evidence="1" type="ORF">HNY73_010390</name>
</gene>
<reference evidence="1" key="1">
    <citation type="journal article" date="2020" name="bioRxiv">
        <title>Chromosome-level reference genome of the European wasp spider Argiope bruennichi: a resource for studies on range expansion and evolutionary adaptation.</title>
        <authorList>
            <person name="Sheffer M.M."/>
            <person name="Hoppe A."/>
            <person name="Krehenwinkel H."/>
            <person name="Uhl G."/>
            <person name="Kuss A.W."/>
            <person name="Jensen L."/>
            <person name="Jensen C."/>
            <person name="Gillespie R.G."/>
            <person name="Hoff K.J."/>
            <person name="Prost S."/>
        </authorList>
    </citation>
    <scope>NUCLEOTIDE SEQUENCE</scope>
</reference>
<name>A0A8T0F0Y7_ARGBR</name>
<accession>A0A8T0F0Y7</accession>
<evidence type="ECO:0000313" key="2">
    <source>
        <dbReference type="Proteomes" id="UP000807504"/>
    </source>
</evidence>
<evidence type="ECO:0000313" key="1">
    <source>
        <dbReference type="EMBL" id="KAF8784747.1"/>
    </source>
</evidence>
<protein>
    <submittedName>
        <fullName evidence="1">Uncharacterized protein</fullName>
    </submittedName>
</protein>
<reference evidence="1" key="2">
    <citation type="submission" date="2020-06" db="EMBL/GenBank/DDBJ databases">
        <authorList>
            <person name="Sheffer M."/>
        </authorList>
    </citation>
    <scope>NUCLEOTIDE SEQUENCE</scope>
</reference>
<comment type="caution">
    <text evidence="1">The sequence shown here is derived from an EMBL/GenBank/DDBJ whole genome shotgun (WGS) entry which is preliminary data.</text>
</comment>
<dbReference type="EMBL" id="JABXBU010000030">
    <property type="protein sequence ID" value="KAF8784747.1"/>
    <property type="molecule type" value="Genomic_DNA"/>
</dbReference>
<organism evidence="1 2">
    <name type="scientific">Argiope bruennichi</name>
    <name type="common">Wasp spider</name>
    <name type="synonym">Aranea bruennichi</name>
    <dbReference type="NCBI Taxonomy" id="94029"/>
    <lineage>
        <taxon>Eukaryota</taxon>
        <taxon>Metazoa</taxon>
        <taxon>Ecdysozoa</taxon>
        <taxon>Arthropoda</taxon>
        <taxon>Chelicerata</taxon>
        <taxon>Arachnida</taxon>
        <taxon>Araneae</taxon>
        <taxon>Araneomorphae</taxon>
        <taxon>Entelegynae</taxon>
        <taxon>Araneoidea</taxon>
        <taxon>Araneidae</taxon>
        <taxon>Argiope</taxon>
    </lineage>
</organism>
<sequence>MASSVSRRRENNAIYEKFLSLNYMGKIISNTHKQLRIVENTVTCKNSTCFERDLIGMEMEVFRTIQD</sequence>
<keyword evidence="2" id="KW-1185">Reference proteome</keyword>